<dbReference type="Proteomes" id="UP000051035">
    <property type="component" value="Unassembled WGS sequence"/>
</dbReference>
<protein>
    <submittedName>
        <fullName evidence="1">Uncharacterized protein</fullName>
    </submittedName>
</protein>
<name>A0A0S8JJ39_UNCT6</name>
<organism evidence="1 2">
    <name type="scientific">candidate division TA06 bacterium SM1_40</name>
    <dbReference type="NCBI Taxonomy" id="1703773"/>
    <lineage>
        <taxon>Bacteria</taxon>
        <taxon>Bacteria division TA06</taxon>
    </lineage>
</organism>
<dbReference type="AlphaFoldDB" id="A0A0S8JJ39"/>
<reference evidence="1 2" key="1">
    <citation type="journal article" date="2015" name="Microbiome">
        <title>Genomic resolution of linkages in carbon, nitrogen, and sulfur cycling among widespread estuary sediment bacteria.</title>
        <authorList>
            <person name="Baker B.J."/>
            <person name="Lazar C.S."/>
            <person name="Teske A.P."/>
            <person name="Dick G.J."/>
        </authorList>
    </citation>
    <scope>NUCLEOTIDE SEQUENCE [LARGE SCALE GENOMIC DNA]</scope>
    <source>
        <strain evidence="1">SM1_40</strain>
    </source>
</reference>
<feature type="non-terminal residue" evidence="1">
    <location>
        <position position="667"/>
    </location>
</feature>
<gene>
    <name evidence="1" type="ORF">AMJ71_06175</name>
</gene>
<sequence>MPVRTEKRKDTLVHTADLSRVPDLDMTSPRWNLSDGQASEVLGLDVVTPGNFYQPEFGRMPVGGTLGFISELVVQESSLSSVCELNADAWVKERKFFTNIDLHSASEYRGFHLRTGTTASYTHSTGILLRTDFFTKYAHRVGDRICIHSPKDLRGTHSVLEKIDNSSIRIRVQNSSARDATVDEAILIQGRWTCMGIEVAGSTIGRPEIAGTFALLVKGPDLYDVEGPWSDDVHRGHVILNEDQRAGNYYSNSLMREEVYGAVTYARRNDAVVVGSGTGWATTNAYRCTIQYSAHHDHRGFLVSDGRRFWLHQKRQYSLLLDLGDDSFLGTQWRAGRIAANRFLLTSPKHIPRVLHLARGASLPATIEYPEEVLAGCIAPRKDFLRGQVDQWGNINDPSWRAKDVGTETTHGNLSAGTGMKVMVRGVSLVDNVVSGFVHVTEASVDLTPGRGVTADSTIATVEGGSVGIAPLGFASTVGIFPIGFGPVMHRRMDYLEVWRTAAVYPTTYYLESRIPIDHFSGEPWGSSLTGARGLIIGDLDTEYSSYGSSHYPIELNDDDLPGLTVLTSAELAASVGLPPICREVVSLLGVTLCFGKADVEKEEPPLYSRDFYCTAATYSGGNRRFTCTDFFTKYSFKKGDQLVVLFGGAEGGETVRPGVYDIVAST</sequence>
<proteinExistence type="predicted"/>
<accession>A0A0S8JJ39</accession>
<dbReference type="EMBL" id="LJVA01000065">
    <property type="protein sequence ID" value="KPL09552.1"/>
    <property type="molecule type" value="Genomic_DNA"/>
</dbReference>
<comment type="caution">
    <text evidence="1">The sequence shown here is derived from an EMBL/GenBank/DDBJ whole genome shotgun (WGS) entry which is preliminary data.</text>
</comment>
<evidence type="ECO:0000313" key="2">
    <source>
        <dbReference type="Proteomes" id="UP000051035"/>
    </source>
</evidence>
<evidence type="ECO:0000313" key="1">
    <source>
        <dbReference type="EMBL" id="KPL09552.1"/>
    </source>
</evidence>